<organism evidence="5 6">
    <name type="scientific">Eeniella nana</name>
    <name type="common">Yeast</name>
    <name type="synonym">Brettanomyces nanus</name>
    <dbReference type="NCBI Taxonomy" id="13502"/>
    <lineage>
        <taxon>Eukaryota</taxon>
        <taxon>Fungi</taxon>
        <taxon>Dikarya</taxon>
        <taxon>Ascomycota</taxon>
        <taxon>Saccharomycotina</taxon>
        <taxon>Pichiomycetes</taxon>
        <taxon>Pichiales</taxon>
        <taxon>Pichiaceae</taxon>
        <taxon>Brettanomyces</taxon>
    </lineage>
</organism>
<dbReference type="GO" id="GO:0005697">
    <property type="term" value="C:telomerase holoenzyme complex"/>
    <property type="evidence" value="ECO:0007669"/>
    <property type="project" value="TreeGrafter"/>
</dbReference>
<dbReference type="Gene3D" id="1.25.40.10">
    <property type="entry name" value="Tetratricopeptide repeat domain"/>
    <property type="match status" value="1"/>
</dbReference>
<protein>
    <recommendedName>
        <fullName evidence="1">Nonsense-mediated mRNA decay factor</fullName>
    </recommendedName>
</protein>
<proteinExistence type="predicted"/>
<feature type="region of interest" description="Disordered" evidence="2">
    <location>
        <begin position="934"/>
        <end position="953"/>
    </location>
</feature>
<dbReference type="InterPro" id="IPR011990">
    <property type="entry name" value="TPR-like_helical_dom_sf"/>
</dbReference>
<evidence type="ECO:0000256" key="2">
    <source>
        <dbReference type="SAM" id="MobiDB-lite"/>
    </source>
</evidence>
<keyword evidence="1" id="KW-0539">Nucleus</keyword>
<feature type="compositionally biased region" description="Low complexity" evidence="2">
    <location>
        <begin position="898"/>
        <end position="919"/>
    </location>
</feature>
<dbReference type="Proteomes" id="UP000662931">
    <property type="component" value="Chromosome 2"/>
</dbReference>
<feature type="domain" description="Telomerase activating protein Est1-like N-terminal" evidence="4">
    <location>
        <begin position="101"/>
        <end position="235"/>
    </location>
</feature>
<dbReference type="GeneID" id="62195798"/>
<feature type="compositionally biased region" description="Polar residues" evidence="2">
    <location>
        <begin position="942"/>
        <end position="953"/>
    </location>
</feature>
<sequence length="953" mass="107799">MIPSNVSNVSNTSTDAPNASIDSIDSLLISNKAKIKEILNHSYSNDDSLLFGTLSLLQSRCISYILHGFVNASKDDDSSSIQLAQNVNPSSPIMSSEEVIGRIWIDIHHPSIKYFQAQFLYANKDLSNRRDRRGRHSGSPSSSIVEIRKLFDHFVKFISRCREFYLTLLHDILRRYDLSIYIPVRKVCTTLKLDETEFISHSDCQTASDIVPKVVYVVHKCVLYIGDLSRYRAFIAKTYLPSTAISKEDNNNYSKSIELYKLSLLILPSLGDPYNHIAIIDNFKDDKFNVVYNFVRSSMTSSPLSVGFNNLINLLAKQPKQNSILHKFESHNALDRDTITKNDRMELLKSQFLVLLSYYLLPNKWKMKEGFLVKGYDIHGIETDFYHLLAKLDFHKQIFNDFYFKQLAILTGGFEILIDRRMAHLDLRQTPQSISSYLDFIFRYLLTLLKVLLLNLNKRSTTPNISTSLLPVTRLMLCWMKERELARYYLLQNLPCTNALAEIFNSAVIFFKENSGVLDEVDSGSYKELLTSGKLFEDRPSRRRLFKEDVTLKEFKPVNFYLSDFDDDHLYRKDETATLALIGELPNESHKSMKLNDNMLRLIAICCLAKKLVMQNTVGIVFSEDTGLFSLKYETDLCLESGTNSNVVKPISERATDGVIGGNEYSAERFRRRKPAVRSNTYRAQKQYEADITEGQGLEDSLFNAEARRTDTKGGVAQSGRFVDMVSSLVSKDSVSSEKQAPPVTGKQPLTNSGVDQPFNLLSRSIWSNQPAKSDSSAPIKVADSIHSSTSSNSPSIAPEASNQVPMKPMLFPQYNLNYLNGFNGLSVPTQVQPPMQQTNQTQPQEQPYMFNSGGMATPVMAPAMSPMDLNLNMNMAMSSLMLNTGSNLSGIPFNSFQQSSSDQAQRTRTQTQPQQNQQVLNEPVNATIRHNTHSLFRDEFGTNQGTGHQYSF</sequence>
<evidence type="ECO:0000256" key="1">
    <source>
        <dbReference type="RuleBase" id="RU369098"/>
    </source>
</evidence>
<dbReference type="KEGG" id="bnn:FOA43_002397"/>
<comment type="subcellular location">
    <subcellularLocation>
        <location evidence="1">Nucleus</location>
    </subcellularLocation>
</comment>
<dbReference type="Pfam" id="PF10373">
    <property type="entry name" value="EST1_DNA_bind"/>
    <property type="match status" value="1"/>
</dbReference>
<dbReference type="AlphaFoldDB" id="A0A875RUY1"/>
<comment type="function">
    <text evidence="1">Plays a role in nonsense-mediated mRNA decay.</text>
</comment>
<dbReference type="Pfam" id="PF10374">
    <property type="entry name" value="EST1"/>
    <property type="match status" value="1"/>
</dbReference>
<reference evidence="5" key="1">
    <citation type="submission" date="2020-10" db="EMBL/GenBank/DDBJ databases">
        <authorList>
            <person name="Roach M.J.R."/>
        </authorList>
    </citation>
    <scope>NUCLEOTIDE SEQUENCE</scope>
    <source>
        <strain evidence="5">CBS 1945</strain>
    </source>
</reference>
<accession>A0A875RUY1</accession>
<name>A0A875RUY1_EENNA</name>
<dbReference type="GO" id="GO:0070034">
    <property type="term" value="F:telomerase RNA binding"/>
    <property type="evidence" value="ECO:0007669"/>
    <property type="project" value="TreeGrafter"/>
</dbReference>
<dbReference type="GO" id="GO:0000184">
    <property type="term" value="P:nuclear-transcribed mRNA catabolic process, nonsense-mediated decay"/>
    <property type="evidence" value="ECO:0007669"/>
    <property type="project" value="UniProtKB-KW"/>
</dbReference>
<evidence type="ECO:0000259" key="3">
    <source>
        <dbReference type="Pfam" id="PF10373"/>
    </source>
</evidence>
<feature type="region of interest" description="Disordered" evidence="2">
    <location>
        <begin position="733"/>
        <end position="756"/>
    </location>
</feature>
<feature type="region of interest" description="Disordered" evidence="2">
    <location>
        <begin position="893"/>
        <end position="921"/>
    </location>
</feature>
<evidence type="ECO:0000313" key="6">
    <source>
        <dbReference type="Proteomes" id="UP000662931"/>
    </source>
</evidence>
<gene>
    <name evidence="5" type="ORF">FOA43_002397</name>
</gene>
<dbReference type="PANTHER" id="PTHR15696:SF37">
    <property type="entry name" value="NONSENSE-MEDIATED MRNA DECAY FACTOR EBS1-RELATED"/>
    <property type="match status" value="1"/>
</dbReference>
<keyword evidence="6" id="KW-1185">Reference proteome</keyword>
<dbReference type="OrthoDB" id="69928at2759"/>
<dbReference type="InterPro" id="IPR018834">
    <property type="entry name" value="DNA/RNA-bd_Est1-type"/>
</dbReference>
<dbReference type="RefSeq" id="XP_038778622.1">
    <property type="nucleotide sequence ID" value="XM_038922694.1"/>
</dbReference>
<feature type="compositionally biased region" description="Low complexity" evidence="2">
    <location>
        <begin position="785"/>
        <end position="796"/>
    </location>
</feature>
<evidence type="ECO:0000313" key="5">
    <source>
        <dbReference type="EMBL" id="QPG75057.1"/>
    </source>
</evidence>
<dbReference type="InterPro" id="IPR019458">
    <property type="entry name" value="Est1-like_N"/>
</dbReference>
<keyword evidence="1" id="KW-0866">Nonsense-mediated mRNA decay</keyword>
<feature type="domain" description="DNA/RNA-binding" evidence="3">
    <location>
        <begin position="256"/>
        <end position="561"/>
    </location>
</feature>
<dbReference type="EMBL" id="CP064813">
    <property type="protein sequence ID" value="QPG75057.1"/>
    <property type="molecule type" value="Genomic_DNA"/>
</dbReference>
<dbReference type="PANTHER" id="PTHR15696">
    <property type="entry name" value="SMG-7 SUPPRESSOR WITH MORPHOLOGICAL EFFECT ON GENITALIA PROTEIN 7"/>
    <property type="match status" value="1"/>
</dbReference>
<dbReference type="SUPFAM" id="SSF48452">
    <property type="entry name" value="TPR-like"/>
    <property type="match status" value="1"/>
</dbReference>
<feature type="region of interest" description="Disordered" evidence="2">
    <location>
        <begin position="770"/>
        <end position="802"/>
    </location>
</feature>
<dbReference type="GO" id="GO:0042162">
    <property type="term" value="F:telomeric DNA binding"/>
    <property type="evidence" value="ECO:0007669"/>
    <property type="project" value="TreeGrafter"/>
</dbReference>
<dbReference type="InterPro" id="IPR045153">
    <property type="entry name" value="Est1/Ebs1-like"/>
</dbReference>
<evidence type="ECO:0000259" key="4">
    <source>
        <dbReference type="Pfam" id="PF10374"/>
    </source>
</evidence>